<protein>
    <submittedName>
        <fullName evidence="1">Uncharacterized protein</fullName>
    </submittedName>
</protein>
<evidence type="ECO:0000313" key="2">
    <source>
        <dbReference type="Proteomes" id="UP000002316"/>
    </source>
</evidence>
<accession>C9ZX26</accession>
<dbReference type="Proteomes" id="UP000002316">
    <property type="component" value="Chromosome 9"/>
</dbReference>
<dbReference type="AlphaFoldDB" id="C9ZX26"/>
<dbReference type="EMBL" id="FN554972">
    <property type="protein sequence ID" value="CBH13967.1"/>
    <property type="molecule type" value="Genomic_DNA"/>
</dbReference>
<dbReference type="GeneID" id="23860410"/>
<organism evidence="1 2">
    <name type="scientific">Trypanosoma brucei gambiense (strain MHOM/CI/86/DAL972)</name>
    <dbReference type="NCBI Taxonomy" id="679716"/>
    <lineage>
        <taxon>Eukaryota</taxon>
        <taxon>Discoba</taxon>
        <taxon>Euglenozoa</taxon>
        <taxon>Kinetoplastea</taxon>
        <taxon>Metakinetoplastina</taxon>
        <taxon>Trypanosomatida</taxon>
        <taxon>Trypanosomatidae</taxon>
        <taxon>Trypanosoma</taxon>
    </lineage>
</organism>
<dbReference type="RefSeq" id="XP_011776241.1">
    <property type="nucleotide sequence ID" value="XM_011777939.1"/>
</dbReference>
<reference evidence="2" key="1">
    <citation type="journal article" date="2010" name="PLoS Negl. Trop. Dis.">
        <title>The genome sequence of Trypanosoma brucei gambiense, causative agent of chronic human african trypanosomiasis.</title>
        <authorList>
            <person name="Jackson A.P."/>
            <person name="Sanders M."/>
            <person name="Berry A."/>
            <person name="McQuillan J."/>
            <person name="Aslett M.A."/>
            <person name="Quail M.A."/>
            <person name="Chukualim B."/>
            <person name="Capewell P."/>
            <person name="MacLeod A."/>
            <person name="Melville S.E."/>
            <person name="Gibson W."/>
            <person name="Barry J.D."/>
            <person name="Berriman M."/>
            <person name="Hertz-Fowler C."/>
        </authorList>
    </citation>
    <scope>NUCLEOTIDE SEQUENCE [LARGE SCALE GENOMIC DNA]</scope>
    <source>
        <strain evidence="2">MHOM/CI/86/DAL972</strain>
    </source>
</reference>
<proteinExistence type="predicted"/>
<evidence type="ECO:0000313" key="1">
    <source>
        <dbReference type="EMBL" id="CBH13967.1"/>
    </source>
</evidence>
<gene>
    <name evidence="1" type="ORF">TbgDal_IX400</name>
</gene>
<dbReference type="KEGG" id="tbg:TbgDal_IX400"/>
<sequence length="105" mass="12008">MLLFFCYPSPVFFVLQVLLLCVCLFGSICPCLRNFTAKSVTEVEWIWIDDNLYIQLSLPGVRILEWDCVIGVSRGDECGSTRYIYIFFSKKKTLYASVLTSSEPS</sequence>
<name>C9ZX26_TRYB9</name>